<protein>
    <submittedName>
        <fullName evidence="6">Transmembrane protein 62-like</fullName>
    </submittedName>
</protein>
<dbReference type="CDD" id="cd07401">
    <property type="entry name" value="MPP_TMEM62_N"/>
    <property type="match status" value="1"/>
</dbReference>
<dbReference type="Pfam" id="PF24394">
    <property type="entry name" value="TMEM62_C"/>
    <property type="match status" value="1"/>
</dbReference>
<keyword evidence="1" id="KW-1133">Transmembrane helix</keyword>
<feature type="transmembrane region" description="Helical" evidence="1">
    <location>
        <begin position="448"/>
        <end position="468"/>
    </location>
</feature>
<dbReference type="InterPro" id="IPR056230">
    <property type="entry name" value="TMEM62_C"/>
</dbReference>
<sequence>MYFSKAAISLVCVLLILSVFMANLLNIIAIDNFYAESSNIGENYTKYLGKKYGQMTDSTKNLLWFLQISDIHISIFRDPARIAHFQQFTDITVKSIKPLIVLATGDLTDAKAKDNLGSSQVKKEWVYYHNIIKESGVTEYTTWLDIRGNHDNFNIRTINSQENYFRNFSIQGTTHSKSYAHIVEHNGVNVAFLGMDACPDPGLRRPFNFIGILDVQEQQNLEKLKNEADQKADHLVWFGHYPTSCILSLERDSQRMSVRELIGSAGGSQVYVCGHLHSMGGLVKQMYTKHKKGYLELELGDWKDNRMFRLAAIDHGLFSFIDQKHNSWPIILVTNPKHARYVLPGREPLQLIPESTHIRILVFSDVKIESVKISFDKISWMLCKKKDGPLYVCRWLPHLFATGLHKLYVEAIDEMGKNNTLEHPFSLDGTVMPFGITSRLMLMLDAGAVFQAVFGTLLIINVLPLVILRLQKRPPKYMRRYGQKILRSLWLLSKIDRIFYPIVLYAIYLPLGPWVIGELIDGYIGTIFAWGILIKGTYLPEPFTYTYGSVQLLFVQLPLILVLAHCLDTRLFAQNLRGYKRLIKNMPFIFLLSIQLLLAYFFWLEYGTISFLFGPLRTWSVVLSTLLWYKTLTLPPDYCRYLIKLNDLPS</sequence>
<dbReference type="Pfam" id="PF24384">
    <property type="entry name" value="Ig_TMM62"/>
    <property type="match status" value="1"/>
</dbReference>
<keyword evidence="1" id="KW-0472">Membrane</keyword>
<accession>A0A8B8IUH3</accession>
<keyword evidence="1" id="KW-0812">Transmembrane</keyword>
<dbReference type="Pfam" id="PF00149">
    <property type="entry name" value="Metallophos"/>
    <property type="match status" value="1"/>
</dbReference>
<dbReference type="SUPFAM" id="SSF56300">
    <property type="entry name" value="Metallo-dependent phosphatases"/>
    <property type="match status" value="1"/>
</dbReference>
<feature type="transmembrane region" description="Helical" evidence="1">
    <location>
        <begin position="585"/>
        <end position="603"/>
    </location>
</feature>
<dbReference type="Gene3D" id="3.60.21.10">
    <property type="match status" value="1"/>
</dbReference>
<evidence type="ECO:0000313" key="5">
    <source>
        <dbReference type="Proteomes" id="UP001652626"/>
    </source>
</evidence>
<evidence type="ECO:0000259" key="2">
    <source>
        <dbReference type="Pfam" id="PF00149"/>
    </source>
</evidence>
<evidence type="ECO:0000313" key="6">
    <source>
        <dbReference type="RefSeq" id="XP_026500192.2"/>
    </source>
</evidence>
<dbReference type="InterPro" id="IPR029052">
    <property type="entry name" value="Metallo-depent_PP-like"/>
</dbReference>
<dbReference type="RefSeq" id="XP_026500192.2">
    <property type="nucleotide sequence ID" value="XM_026644407.2"/>
</dbReference>
<organism evidence="5 6">
    <name type="scientific">Vanessa tameamea</name>
    <name type="common">Kamehameha butterfly</name>
    <dbReference type="NCBI Taxonomy" id="334116"/>
    <lineage>
        <taxon>Eukaryota</taxon>
        <taxon>Metazoa</taxon>
        <taxon>Ecdysozoa</taxon>
        <taxon>Arthropoda</taxon>
        <taxon>Hexapoda</taxon>
        <taxon>Insecta</taxon>
        <taxon>Pterygota</taxon>
        <taxon>Neoptera</taxon>
        <taxon>Endopterygota</taxon>
        <taxon>Lepidoptera</taxon>
        <taxon>Glossata</taxon>
        <taxon>Ditrysia</taxon>
        <taxon>Papilionoidea</taxon>
        <taxon>Nymphalidae</taxon>
        <taxon>Nymphalinae</taxon>
        <taxon>Vanessa</taxon>
    </lineage>
</organism>
<keyword evidence="5" id="KW-1185">Reference proteome</keyword>
<feature type="domain" description="Calcineurin-like phosphoesterase" evidence="2">
    <location>
        <begin position="64"/>
        <end position="278"/>
    </location>
</feature>
<dbReference type="GeneID" id="113403804"/>
<dbReference type="PANTHER" id="PTHR14795">
    <property type="entry name" value="HELICASE RELATED"/>
    <property type="match status" value="1"/>
</dbReference>
<feature type="transmembrane region" description="Helical" evidence="1">
    <location>
        <begin position="545"/>
        <end position="564"/>
    </location>
</feature>
<gene>
    <name evidence="6" type="primary">LOC113403804</name>
</gene>
<dbReference type="AlphaFoldDB" id="A0A8B8IUH3"/>
<dbReference type="InterPro" id="IPR041871">
    <property type="entry name" value="MPP_TMEM62"/>
</dbReference>
<dbReference type="InterPro" id="IPR056229">
    <property type="entry name" value="Ig_TMM62"/>
</dbReference>
<proteinExistence type="predicted"/>
<dbReference type="GO" id="GO:0016787">
    <property type="term" value="F:hydrolase activity"/>
    <property type="evidence" value="ECO:0007669"/>
    <property type="project" value="InterPro"/>
</dbReference>
<evidence type="ECO:0000259" key="4">
    <source>
        <dbReference type="Pfam" id="PF24394"/>
    </source>
</evidence>
<dbReference type="PANTHER" id="PTHR14795:SF0">
    <property type="entry name" value="TRANSMEMBRANE PROTEIN 62"/>
    <property type="match status" value="1"/>
</dbReference>
<reference evidence="6" key="1">
    <citation type="submission" date="2025-08" db="UniProtKB">
        <authorList>
            <consortium name="RefSeq"/>
        </authorList>
    </citation>
    <scope>IDENTIFICATION</scope>
    <source>
        <tissue evidence="6">Whole body</tissue>
    </source>
</reference>
<dbReference type="InterPro" id="IPR004843">
    <property type="entry name" value="Calcineurin-like_PHP"/>
</dbReference>
<evidence type="ECO:0000256" key="1">
    <source>
        <dbReference type="SAM" id="Phobius"/>
    </source>
</evidence>
<dbReference type="OMA" id="VEWQTYH"/>
<name>A0A8B8IUH3_VANTA</name>
<feature type="domain" description="TMEM62 Ig-like" evidence="3">
    <location>
        <begin position="326"/>
        <end position="430"/>
    </location>
</feature>
<dbReference type="OrthoDB" id="27234at2759"/>
<feature type="domain" description="TMEM62 C-terminal" evidence="4">
    <location>
        <begin position="473"/>
        <end position="574"/>
    </location>
</feature>
<evidence type="ECO:0000259" key="3">
    <source>
        <dbReference type="Pfam" id="PF24384"/>
    </source>
</evidence>
<dbReference type="Proteomes" id="UP001652626">
    <property type="component" value="Chromosome 10"/>
</dbReference>